<evidence type="ECO:0008006" key="5">
    <source>
        <dbReference type="Google" id="ProtNLM"/>
    </source>
</evidence>
<dbReference type="AlphaFoldDB" id="A0AAV6MN12"/>
<evidence type="ECO:0000256" key="1">
    <source>
        <dbReference type="SAM" id="MobiDB-lite"/>
    </source>
</evidence>
<proteinExistence type="predicted"/>
<dbReference type="Proteomes" id="UP000685013">
    <property type="component" value="Chromosome 13"/>
</dbReference>
<feature type="region of interest" description="Disordered" evidence="1">
    <location>
        <begin position="19"/>
        <end position="43"/>
    </location>
</feature>
<reference evidence="3 4" key="1">
    <citation type="journal article" date="2021" name="Hortic Res">
        <title>The domestication of Cucurbita argyrosperma as revealed by the genome of its wild relative.</title>
        <authorList>
            <person name="Barrera-Redondo J."/>
            <person name="Sanchez-de la Vega G."/>
            <person name="Aguirre-Liguori J.A."/>
            <person name="Castellanos-Morales G."/>
            <person name="Gutierrez-Guerrero Y.T."/>
            <person name="Aguirre-Dugua X."/>
            <person name="Aguirre-Planter E."/>
            <person name="Tenaillon M.I."/>
            <person name="Lira-Saade R."/>
            <person name="Eguiarte L.E."/>
        </authorList>
    </citation>
    <scope>NUCLEOTIDE SEQUENCE [LARGE SCALE GENOMIC DNA]</scope>
    <source>
        <strain evidence="3">JBR-2021</strain>
    </source>
</reference>
<sequence length="75" mass="8424">MNRKKTLVGVVFFCAWPGSRAKTGDTNRNSKSQQRRVNIKNKLECERKGKTLDQKDAGLSDPDPNLSACSCRLRV</sequence>
<keyword evidence="2" id="KW-0732">Signal</keyword>
<evidence type="ECO:0000313" key="3">
    <source>
        <dbReference type="EMBL" id="KAG6584121.1"/>
    </source>
</evidence>
<accession>A0AAV6MN12</accession>
<gene>
    <name evidence="3" type="ORF">SDJN03_20053</name>
</gene>
<dbReference type="EMBL" id="JAGKQH010000013">
    <property type="protein sequence ID" value="KAG6584121.1"/>
    <property type="molecule type" value="Genomic_DNA"/>
</dbReference>
<evidence type="ECO:0000313" key="4">
    <source>
        <dbReference type="Proteomes" id="UP000685013"/>
    </source>
</evidence>
<name>A0AAV6MN12_9ROSI</name>
<feature type="signal peptide" evidence="2">
    <location>
        <begin position="1"/>
        <end position="21"/>
    </location>
</feature>
<protein>
    <recommendedName>
        <fullName evidence="5">Secreted protein</fullName>
    </recommendedName>
</protein>
<keyword evidence="4" id="KW-1185">Reference proteome</keyword>
<organism evidence="3 4">
    <name type="scientific">Cucurbita argyrosperma subsp. sororia</name>
    <dbReference type="NCBI Taxonomy" id="37648"/>
    <lineage>
        <taxon>Eukaryota</taxon>
        <taxon>Viridiplantae</taxon>
        <taxon>Streptophyta</taxon>
        <taxon>Embryophyta</taxon>
        <taxon>Tracheophyta</taxon>
        <taxon>Spermatophyta</taxon>
        <taxon>Magnoliopsida</taxon>
        <taxon>eudicotyledons</taxon>
        <taxon>Gunneridae</taxon>
        <taxon>Pentapetalae</taxon>
        <taxon>rosids</taxon>
        <taxon>fabids</taxon>
        <taxon>Cucurbitales</taxon>
        <taxon>Cucurbitaceae</taxon>
        <taxon>Cucurbiteae</taxon>
        <taxon>Cucurbita</taxon>
    </lineage>
</organism>
<feature type="non-terminal residue" evidence="3">
    <location>
        <position position="1"/>
    </location>
</feature>
<evidence type="ECO:0000256" key="2">
    <source>
        <dbReference type="SAM" id="SignalP"/>
    </source>
</evidence>
<feature type="chain" id="PRO_5043585690" description="Secreted protein" evidence="2">
    <location>
        <begin position="22"/>
        <end position="75"/>
    </location>
</feature>
<comment type="caution">
    <text evidence="3">The sequence shown here is derived from an EMBL/GenBank/DDBJ whole genome shotgun (WGS) entry which is preliminary data.</text>
</comment>